<name>A0A8S5TKI1_9CAUD</name>
<protein>
    <submittedName>
        <fullName evidence="1">Uncharacterized protein</fullName>
    </submittedName>
</protein>
<organism evidence="1">
    <name type="scientific">Podoviridae sp. ctz6O13</name>
    <dbReference type="NCBI Taxonomy" id="2827757"/>
    <lineage>
        <taxon>Viruses</taxon>
        <taxon>Duplodnaviria</taxon>
        <taxon>Heunggongvirae</taxon>
        <taxon>Uroviricota</taxon>
        <taxon>Caudoviricetes</taxon>
    </lineage>
</organism>
<sequence length="50" mass="6000">MSRVQYLSVTTIKGLYGLADRQQDSYNRVVRLHRVMIDFCFLIDLNYHHL</sequence>
<reference evidence="1" key="1">
    <citation type="journal article" date="2021" name="Proc. Natl. Acad. Sci. U.S.A.">
        <title>A Catalog of Tens of Thousands of Viruses from Human Metagenomes Reveals Hidden Associations with Chronic Diseases.</title>
        <authorList>
            <person name="Tisza M.J."/>
            <person name="Buck C.B."/>
        </authorList>
    </citation>
    <scope>NUCLEOTIDE SEQUENCE</scope>
    <source>
        <strain evidence="1">Ctz6O13</strain>
    </source>
</reference>
<dbReference type="EMBL" id="BK032843">
    <property type="protein sequence ID" value="DAF63806.1"/>
    <property type="molecule type" value="Genomic_DNA"/>
</dbReference>
<proteinExistence type="predicted"/>
<accession>A0A8S5TKI1</accession>
<evidence type="ECO:0000313" key="1">
    <source>
        <dbReference type="EMBL" id="DAF63806.1"/>
    </source>
</evidence>